<dbReference type="EMBL" id="DAAHJG010000002">
    <property type="protein sequence ID" value="HAB6333925.1"/>
    <property type="molecule type" value="Genomic_DNA"/>
</dbReference>
<evidence type="ECO:0000313" key="4">
    <source>
        <dbReference type="EMBL" id="HAB4030816.1"/>
    </source>
</evidence>
<organism evidence="1">
    <name type="scientific">Salmonella enterica I</name>
    <dbReference type="NCBI Taxonomy" id="59201"/>
    <lineage>
        <taxon>Bacteria</taxon>
        <taxon>Pseudomonadati</taxon>
        <taxon>Pseudomonadota</taxon>
        <taxon>Gammaproteobacteria</taxon>
        <taxon>Enterobacterales</taxon>
        <taxon>Enterobacteriaceae</taxon>
        <taxon>Salmonella</taxon>
    </lineage>
</organism>
<dbReference type="EMBL" id="DAAGVC010000002">
    <property type="protein sequence ID" value="HAB4677900.1"/>
    <property type="molecule type" value="Genomic_DNA"/>
</dbReference>
<dbReference type="EMBL" id="DAAFYI010000002">
    <property type="protein sequence ID" value="HAB2007420.1"/>
    <property type="molecule type" value="Genomic_DNA"/>
</dbReference>
<protein>
    <submittedName>
        <fullName evidence="1">Uncharacterized protein</fullName>
    </submittedName>
</protein>
<dbReference type="EMBL" id="DAAFVE010000002">
    <property type="protein sequence ID" value="HAB1649512.1"/>
    <property type="molecule type" value="Genomic_DNA"/>
</dbReference>
<reference evidence="1" key="2">
    <citation type="submission" date="2019-10" db="EMBL/GenBank/DDBJ databases">
        <authorList>
            <consortium name="NCBI Pathogen Detection Project"/>
        </authorList>
    </citation>
    <scope>NUCLEOTIDE SEQUENCE</scope>
    <source>
        <strain evidence="1">Salmonella enterica</strain>
    </source>
</reference>
<evidence type="ECO:0000313" key="5">
    <source>
        <dbReference type="EMBL" id="HAB4677900.1"/>
    </source>
</evidence>
<comment type="caution">
    <text evidence="1">The sequence shown here is derived from an EMBL/GenBank/DDBJ whole genome shotgun (WGS) entry which is preliminary data.</text>
</comment>
<evidence type="ECO:0000313" key="2">
    <source>
        <dbReference type="EMBL" id="HAB2007420.1"/>
    </source>
</evidence>
<dbReference type="EMBL" id="DAAGPO010000002">
    <property type="protein sequence ID" value="HAB4030816.1"/>
    <property type="molecule type" value="Genomic_DNA"/>
</dbReference>
<dbReference type="AlphaFoldDB" id="A0A6X7VU28"/>
<reference evidence="1" key="1">
    <citation type="journal article" date="2018" name="Genome Biol.">
        <title>SKESA: strategic k-mer extension for scrupulous assemblies.</title>
        <authorList>
            <person name="Souvorov A."/>
            <person name="Agarwala R."/>
            <person name="Lipman D.J."/>
        </authorList>
    </citation>
    <scope>NUCLEOTIDE SEQUENCE</scope>
    <source>
        <strain evidence="1">Salmonella enterica</strain>
    </source>
</reference>
<name>A0A6X7VU28_SALET</name>
<dbReference type="EMBL" id="DAAGNR010000002">
    <property type="protein sequence ID" value="HAB3818958.1"/>
    <property type="molecule type" value="Genomic_DNA"/>
</dbReference>
<proteinExistence type="predicted"/>
<evidence type="ECO:0000313" key="3">
    <source>
        <dbReference type="EMBL" id="HAB3818958.1"/>
    </source>
</evidence>
<accession>A0A6X7VU28</accession>
<evidence type="ECO:0000313" key="6">
    <source>
        <dbReference type="EMBL" id="HAB6333925.1"/>
    </source>
</evidence>
<evidence type="ECO:0000313" key="1">
    <source>
        <dbReference type="EMBL" id="HAB1649512.1"/>
    </source>
</evidence>
<sequence>MHNKNVRHVEIDPDVYRELEYMTELLSKHGSAATVRSVSELVAYVLSSVADGSLRPGSWERQLLNMMGLVANSPEHHVYRATYGRPDEGFVLRGQP</sequence>
<gene>
    <name evidence="2" type="ORF">GB037_01005</name>
    <name evidence="6" type="ORF">GB614_06290</name>
    <name evidence="3" type="ORF">GBV61_06845</name>
    <name evidence="1" type="ORF">GBX92_05365</name>
    <name evidence="4" type="ORF">GBY45_06345</name>
    <name evidence="5" type="ORF">GBZ53_06790</name>
</gene>